<proteinExistence type="predicted"/>
<evidence type="ECO:0000313" key="1">
    <source>
        <dbReference type="EMBL" id="CAA9555820.1"/>
    </source>
</evidence>
<dbReference type="Gene3D" id="3.40.140.10">
    <property type="entry name" value="Cytidine Deaminase, domain 2"/>
    <property type="match status" value="1"/>
</dbReference>
<sequence length="109" mass="11741">MQVDQRLVAAAIKPALERWPNEEAGAAAAHTTDGRILTSVYVETPNSVVNLCHETGAICEAHKLNVAIAASVCVSRETKDVPFLILTPCGVCQERLAYWGGDVHRRTSA</sequence>
<dbReference type="GO" id="GO:0003824">
    <property type="term" value="F:catalytic activity"/>
    <property type="evidence" value="ECO:0007669"/>
    <property type="project" value="InterPro"/>
</dbReference>
<gene>
    <name evidence="1" type="ORF">AVDCRST_MAG86-383</name>
</gene>
<dbReference type="InterPro" id="IPR016193">
    <property type="entry name" value="Cytidine_deaminase-like"/>
</dbReference>
<dbReference type="NCBIfam" id="NF006155">
    <property type="entry name" value="PRK08298.1"/>
    <property type="match status" value="1"/>
</dbReference>
<accession>A0A6J4UNI3</accession>
<reference evidence="1" key="1">
    <citation type="submission" date="2020-02" db="EMBL/GenBank/DDBJ databases">
        <authorList>
            <person name="Meier V. D."/>
        </authorList>
    </citation>
    <scope>NUCLEOTIDE SEQUENCE</scope>
    <source>
        <strain evidence="1">AVDCRST_MAG86</strain>
    </source>
</reference>
<protein>
    <submittedName>
        <fullName evidence="1">Blasticidin S deaminase, putative</fullName>
    </submittedName>
</protein>
<organism evidence="1">
    <name type="scientific">uncultured Truepera sp</name>
    <dbReference type="NCBI Taxonomy" id="543023"/>
    <lineage>
        <taxon>Bacteria</taxon>
        <taxon>Thermotogati</taxon>
        <taxon>Deinococcota</taxon>
        <taxon>Deinococci</taxon>
        <taxon>Trueperales</taxon>
        <taxon>Trueperaceae</taxon>
        <taxon>Truepera</taxon>
        <taxon>environmental samples</taxon>
    </lineage>
</organism>
<name>A0A6J4UNI3_9DEIN</name>
<dbReference type="SUPFAM" id="SSF53927">
    <property type="entry name" value="Cytidine deaminase-like"/>
    <property type="match status" value="1"/>
</dbReference>
<dbReference type="EMBL" id="CADCWP010000013">
    <property type="protein sequence ID" value="CAA9555820.1"/>
    <property type="molecule type" value="Genomic_DNA"/>
</dbReference>
<dbReference type="AlphaFoldDB" id="A0A6J4UNI3"/>
<dbReference type="CDD" id="cd01283">
    <property type="entry name" value="cytidine_deaminase"/>
    <property type="match status" value="1"/>
</dbReference>